<comment type="caution">
    <text evidence="1">The sequence shown here is derived from an EMBL/GenBank/DDBJ whole genome shotgun (WGS) entry which is preliminary data.</text>
</comment>
<accession>A0A2T0B7H6</accession>
<protein>
    <submittedName>
        <fullName evidence="1">Uncharacterized protein</fullName>
    </submittedName>
</protein>
<dbReference type="EMBL" id="PVXP01000093">
    <property type="protein sequence ID" value="PRR79841.1"/>
    <property type="molecule type" value="Genomic_DNA"/>
</dbReference>
<evidence type="ECO:0000313" key="1">
    <source>
        <dbReference type="EMBL" id="PRR79841.1"/>
    </source>
</evidence>
<sequence>MQCIPASQTNHAEYSYADKMGVKDTALEVRKGLQKGISVLGIFTGRNEDVCDAKKIYGHNLVYIKSPEKFADTVGVMLENELYNILT</sequence>
<evidence type="ECO:0000313" key="2">
    <source>
        <dbReference type="Proteomes" id="UP000237798"/>
    </source>
</evidence>
<reference evidence="1 2" key="1">
    <citation type="submission" date="2018-03" db="EMBL/GenBank/DDBJ databases">
        <title>Genome sequence of Clostridium luticellarii DSM 29923.</title>
        <authorList>
            <person name="Poehlein A."/>
            <person name="Daniel R."/>
        </authorList>
    </citation>
    <scope>NUCLEOTIDE SEQUENCE [LARGE SCALE GENOMIC DNA]</scope>
    <source>
        <strain evidence="1 2">DSM 29923</strain>
    </source>
</reference>
<keyword evidence="2" id="KW-1185">Reference proteome</keyword>
<organism evidence="1 2">
    <name type="scientific">Clostridium luticellarii</name>
    <dbReference type="NCBI Taxonomy" id="1691940"/>
    <lineage>
        <taxon>Bacteria</taxon>
        <taxon>Bacillati</taxon>
        <taxon>Bacillota</taxon>
        <taxon>Clostridia</taxon>
        <taxon>Eubacteriales</taxon>
        <taxon>Clostridiaceae</taxon>
        <taxon>Clostridium</taxon>
    </lineage>
</organism>
<proteinExistence type="predicted"/>
<dbReference type="RefSeq" id="WP_106010954.1">
    <property type="nucleotide sequence ID" value="NZ_PVXP01000093.1"/>
</dbReference>
<name>A0A2T0B7H6_9CLOT</name>
<dbReference type="Proteomes" id="UP000237798">
    <property type="component" value="Unassembled WGS sequence"/>
</dbReference>
<gene>
    <name evidence="1" type="ORF">CLLU_34160</name>
</gene>
<dbReference type="AlphaFoldDB" id="A0A2T0B7H6"/>
<dbReference type="OrthoDB" id="1632179at2"/>